<reference evidence="2" key="1">
    <citation type="journal article" date="2019" name="Int. J. Syst. Evol. Microbiol.">
        <title>The Global Catalogue of Microorganisms (GCM) 10K type strain sequencing project: providing services to taxonomists for standard genome sequencing and annotation.</title>
        <authorList>
            <consortium name="The Broad Institute Genomics Platform"/>
            <consortium name="The Broad Institute Genome Sequencing Center for Infectious Disease"/>
            <person name="Wu L."/>
            <person name="Ma J."/>
        </authorList>
    </citation>
    <scope>NUCLEOTIDE SEQUENCE [LARGE SCALE GENOMIC DNA]</scope>
    <source>
        <strain evidence="2">JCM 16928</strain>
    </source>
</reference>
<gene>
    <name evidence="1" type="ORF">GCM10022235_85420</name>
</gene>
<name>A0ABP6Z7R2_9ACTN</name>
<organism evidence="1 2">
    <name type="scientific">Kribbella ginsengisoli</name>
    <dbReference type="NCBI Taxonomy" id="363865"/>
    <lineage>
        <taxon>Bacteria</taxon>
        <taxon>Bacillati</taxon>
        <taxon>Actinomycetota</taxon>
        <taxon>Actinomycetes</taxon>
        <taxon>Propionibacteriales</taxon>
        <taxon>Kribbellaceae</taxon>
        <taxon>Kribbella</taxon>
    </lineage>
</organism>
<evidence type="ECO:0008006" key="3">
    <source>
        <dbReference type="Google" id="ProtNLM"/>
    </source>
</evidence>
<dbReference type="EMBL" id="BAABAA010000029">
    <property type="protein sequence ID" value="GAA3600401.1"/>
    <property type="molecule type" value="Genomic_DNA"/>
</dbReference>
<sequence>MFRVAGKPQCPSSGPAVSFPGEPVVLEWRVIGTDSVTISIDGPGRFASYPAKHRESLPFSCGATASGSVQRHTYLLTATGHGIIRQRSISVTARVN</sequence>
<evidence type="ECO:0000313" key="1">
    <source>
        <dbReference type="EMBL" id="GAA3600401.1"/>
    </source>
</evidence>
<accession>A0ABP6Z7R2</accession>
<comment type="caution">
    <text evidence="1">The sequence shown here is derived from an EMBL/GenBank/DDBJ whole genome shotgun (WGS) entry which is preliminary data.</text>
</comment>
<proteinExistence type="predicted"/>
<keyword evidence="2" id="KW-1185">Reference proteome</keyword>
<evidence type="ECO:0000313" key="2">
    <source>
        <dbReference type="Proteomes" id="UP001501222"/>
    </source>
</evidence>
<dbReference type="Proteomes" id="UP001501222">
    <property type="component" value="Unassembled WGS sequence"/>
</dbReference>
<protein>
    <recommendedName>
        <fullName evidence="3">Ig-like domain-containing protein</fullName>
    </recommendedName>
</protein>